<dbReference type="PROSITE" id="PS50893">
    <property type="entry name" value="ABC_TRANSPORTER_2"/>
    <property type="match status" value="2"/>
</dbReference>
<evidence type="ECO:0000256" key="2">
    <source>
        <dbReference type="ARBA" id="ARBA00022741"/>
    </source>
</evidence>
<dbReference type="GO" id="GO:0003677">
    <property type="term" value="F:DNA binding"/>
    <property type="evidence" value="ECO:0007669"/>
    <property type="project" value="InterPro"/>
</dbReference>
<dbReference type="GO" id="GO:0016887">
    <property type="term" value="F:ATP hydrolysis activity"/>
    <property type="evidence" value="ECO:0007669"/>
    <property type="project" value="InterPro"/>
</dbReference>
<feature type="region of interest" description="Disordered" evidence="4">
    <location>
        <begin position="446"/>
        <end position="473"/>
    </location>
</feature>
<dbReference type="InterPro" id="IPR032781">
    <property type="entry name" value="ABC_tran_Xtn"/>
</dbReference>
<comment type="caution">
    <text evidence="6">The sequence shown here is derived from an EMBL/GenBank/DDBJ whole genome shotgun (WGS) entry which is preliminary data.</text>
</comment>
<protein>
    <recommendedName>
        <fullName evidence="1">Probable ATP-dependent transporter ycf16</fullName>
    </recommendedName>
</protein>
<keyword evidence="3 6" id="KW-0067">ATP-binding</keyword>
<evidence type="ECO:0000256" key="4">
    <source>
        <dbReference type="SAM" id="MobiDB-lite"/>
    </source>
</evidence>
<evidence type="ECO:0000313" key="6">
    <source>
        <dbReference type="EMBL" id="PXF45182.1"/>
    </source>
</evidence>
<feature type="domain" description="ABC transporter" evidence="5">
    <location>
        <begin position="332"/>
        <end position="624"/>
    </location>
</feature>
<dbReference type="InterPro" id="IPR032524">
    <property type="entry name" value="ABC_tran_C"/>
</dbReference>
<dbReference type="AlphaFoldDB" id="A0A2V3ISV6"/>
<feature type="region of interest" description="Disordered" evidence="4">
    <location>
        <begin position="624"/>
        <end position="651"/>
    </location>
</feature>
<dbReference type="Pfam" id="PF16326">
    <property type="entry name" value="ABC_tran_CTD"/>
    <property type="match status" value="1"/>
</dbReference>
<evidence type="ECO:0000256" key="3">
    <source>
        <dbReference type="ARBA" id="ARBA00022840"/>
    </source>
</evidence>
<dbReference type="SMART" id="SM00382">
    <property type="entry name" value="AAA"/>
    <property type="match status" value="2"/>
</dbReference>
<dbReference type="OrthoDB" id="6500128at2759"/>
<gene>
    <name evidence="6" type="ORF">BWQ96_05083</name>
</gene>
<dbReference type="PANTHER" id="PTHR42855:SF1">
    <property type="entry name" value="ABC TRANSPORTER DOMAIN-CONTAINING PROTEIN"/>
    <property type="match status" value="1"/>
</dbReference>
<dbReference type="Gene3D" id="1.10.287.380">
    <property type="entry name" value="Valyl-tRNA synthetase, C-terminal domain"/>
    <property type="match status" value="1"/>
</dbReference>
<keyword evidence="7" id="KW-1185">Reference proteome</keyword>
<dbReference type="EMBL" id="NBIV01000068">
    <property type="protein sequence ID" value="PXF45182.1"/>
    <property type="molecule type" value="Genomic_DNA"/>
</dbReference>
<proteinExistence type="predicted"/>
<reference evidence="6 7" key="1">
    <citation type="journal article" date="2018" name="Mol. Biol. Evol.">
        <title>Analysis of the draft genome of the red seaweed Gracilariopsis chorda provides insights into genome size evolution in Rhodophyta.</title>
        <authorList>
            <person name="Lee J."/>
            <person name="Yang E.C."/>
            <person name="Graf L."/>
            <person name="Yang J.H."/>
            <person name="Qiu H."/>
            <person name="Zel Zion U."/>
            <person name="Chan C.X."/>
            <person name="Stephens T.G."/>
            <person name="Weber A.P.M."/>
            <person name="Boo G.H."/>
            <person name="Boo S.M."/>
            <person name="Kim K.M."/>
            <person name="Shin Y."/>
            <person name="Jung M."/>
            <person name="Lee S.J."/>
            <person name="Yim H.S."/>
            <person name="Lee J.H."/>
            <person name="Bhattacharya D."/>
            <person name="Yoon H.S."/>
        </authorList>
    </citation>
    <scope>NUCLEOTIDE SEQUENCE [LARGE SCALE GENOMIC DNA]</scope>
    <source>
        <strain evidence="6 7">SKKU-2015</strain>
        <tissue evidence="6">Whole body</tissue>
    </source>
</reference>
<dbReference type="SUPFAM" id="SSF52540">
    <property type="entry name" value="P-loop containing nucleoside triphosphate hydrolases"/>
    <property type="match status" value="2"/>
</dbReference>
<dbReference type="FunFam" id="3.40.50.300:FF:000011">
    <property type="entry name" value="Putative ABC transporter ATP-binding component"/>
    <property type="match status" value="1"/>
</dbReference>
<accession>A0A2V3ISV6</accession>
<evidence type="ECO:0000313" key="7">
    <source>
        <dbReference type="Proteomes" id="UP000247409"/>
    </source>
</evidence>
<dbReference type="InterPro" id="IPR003593">
    <property type="entry name" value="AAA+_ATPase"/>
</dbReference>
<evidence type="ECO:0000259" key="5">
    <source>
        <dbReference type="PROSITE" id="PS50893"/>
    </source>
</evidence>
<dbReference type="GO" id="GO:0005524">
    <property type="term" value="F:ATP binding"/>
    <property type="evidence" value="ECO:0007669"/>
    <property type="project" value="UniProtKB-KW"/>
</dbReference>
<dbReference type="CDD" id="cd03221">
    <property type="entry name" value="ABCF_EF-3"/>
    <property type="match status" value="1"/>
</dbReference>
<dbReference type="PROSITE" id="PS00211">
    <property type="entry name" value="ABC_TRANSPORTER_1"/>
    <property type="match status" value="2"/>
</dbReference>
<sequence length="721" mass="79813">MSAERILWATNLSKSHDGQSVQFKKLSLDIPHGAKLALLGRSGVGKSTLLSVLAGITAPDEGSVTLRKGANLAYVSQNLPDVKAETVLDAVMQLAARYTNSDAVRVALRYASLMTRLQTQSDSLLLEQLAEATSTMDQTAGAWETESYLNAALTRLDVPLHIPLCSLSGGQKRRVAIAAALVAKPDILLLDEVTNHLSIDAVQFIEEVLAEPATTVLAISHDRFFVDRVCVSGIWELDGELLKYGGGYDAYLEKKAQSMQRERKLVADLSKAYKKELEWMRRQPKARGTKSKSRVAEVLKMQQQLCMRKKRLNSAEVKELKTGTSRLGTEVVRVEKVTLKRGDKLIVKDLSYTFERGERVGLVGGNGVGKSSFIELLLGRVAAQEGKVHVGETVRFGHFDQEGIDLSRGLTEVSKLTLNTQNWAQVRVVDYVKELLALHGPLPQETYPSTRTAATKGGGGGGGGGGDVGDEAEQRVSEEIERLSYSVTVTAAARKEAVSNPLAKMQPSALLEQFGFDREKHFNFVGSLSGGEKRRLQLIGLLLQNANFLLLDEVSNDLDLNTLTMLEEVLADYKGVLVLCSHDRFMLDRLVDHLLVFEGDGVVNVVEGKFTDYVEVKKQLEAESKKERKKEAASQERERSASERRRKRKLSYKEQREYDGLEAQIDRLQERHGELTALVGAQARSAPYTTLCEWTSELARIERDMDRNTNRWIELADIAGD</sequence>
<feature type="compositionally biased region" description="Basic and acidic residues" evidence="4">
    <location>
        <begin position="624"/>
        <end position="643"/>
    </location>
</feature>
<dbReference type="InterPro" id="IPR017871">
    <property type="entry name" value="ABC_transporter-like_CS"/>
</dbReference>
<dbReference type="STRING" id="448386.A0A2V3ISV6"/>
<feature type="compositionally biased region" description="Gly residues" evidence="4">
    <location>
        <begin position="456"/>
        <end position="467"/>
    </location>
</feature>
<organism evidence="6 7">
    <name type="scientific">Gracilariopsis chorda</name>
    <dbReference type="NCBI Taxonomy" id="448386"/>
    <lineage>
        <taxon>Eukaryota</taxon>
        <taxon>Rhodophyta</taxon>
        <taxon>Florideophyceae</taxon>
        <taxon>Rhodymeniophycidae</taxon>
        <taxon>Gracilariales</taxon>
        <taxon>Gracilariaceae</taxon>
        <taxon>Gracilariopsis</taxon>
    </lineage>
</organism>
<name>A0A2V3ISV6_9FLOR</name>
<dbReference type="Proteomes" id="UP000247409">
    <property type="component" value="Unassembled WGS sequence"/>
</dbReference>
<dbReference type="PANTHER" id="PTHR42855">
    <property type="entry name" value="ABC TRANSPORTER ATP-BINDING SUBUNIT"/>
    <property type="match status" value="1"/>
</dbReference>
<dbReference type="Pfam" id="PF12848">
    <property type="entry name" value="ABC_tran_Xtn"/>
    <property type="match status" value="1"/>
</dbReference>
<feature type="domain" description="ABC transporter" evidence="5">
    <location>
        <begin position="7"/>
        <end position="263"/>
    </location>
</feature>
<dbReference type="InterPro" id="IPR027417">
    <property type="entry name" value="P-loop_NTPase"/>
</dbReference>
<keyword evidence="2" id="KW-0547">Nucleotide-binding</keyword>
<evidence type="ECO:0000256" key="1">
    <source>
        <dbReference type="ARBA" id="ARBA00014334"/>
    </source>
</evidence>
<dbReference type="InterPro" id="IPR051309">
    <property type="entry name" value="ABCF_ATPase"/>
</dbReference>
<dbReference type="InterPro" id="IPR037118">
    <property type="entry name" value="Val-tRNA_synth_C_sf"/>
</dbReference>
<dbReference type="InterPro" id="IPR003439">
    <property type="entry name" value="ABC_transporter-like_ATP-bd"/>
</dbReference>
<dbReference type="Gene3D" id="3.40.50.300">
    <property type="entry name" value="P-loop containing nucleotide triphosphate hydrolases"/>
    <property type="match status" value="2"/>
</dbReference>
<dbReference type="Pfam" id="PF00005">
    <property type="entry name" value="ABC_tran"/>
    <property type="match status" value="2"/>
</dbReference>